<dbReference type="Gene3D" id="3.20.20.70">
    <property type="entry name" value="Aldolase class I"/>
    <property type="match status" value="1"/>
</dbReference>
<evidence type="ECO:0000313" key="3">
    <source>
        <dbReference type="EMBL" id="MDP9796176.1"/>
    </source>
</evidence>
<sequence length="123" mass="12785">MDGVGVRGLMAGRALLYPPDGDVAAAVDTAVSLVHGRGSGHDRRDRADGPHAGGRRLDLLRAADRRAGAGETYTTGTGGTEVTCHPVPSRAEFADTVRAALRDLHRLREIRPSGVVPGGGQLL</sequence>
<evidence type="ECO:0000256" key="1">
    <source>
        <dbReference type="SAM" id="MobiDB-lite"/>
    </source>
</evidence>
<evidence type="ECO:0000313" key="4">
    <source>
        <dbReference type="Proteomes" id="UP001240984"/>
    </source>
</evidence>
<accession>A0ABT9MYR4</accession>
<feature type="domain" description="Cgl0159-like" evidence="2">
    <location>
        <begin position="5"/>
        <end position="31"/>
    </location>
</feature>
<name>A0ABT9MYR4_9ACTN</name>
<organism evidence="3 4">
    <name type="scientific">Catenuloplanes nepalensis</name>
    <dbReference type="NCBI Taxonomy" id="587533"/>
    <lineage>
        <taxon>Bacteria</taxon>
        <taxon>Bacillati</taxon>
        <taxon>Actinomycetota</taxon>
        <taxon>Actinomycetes</taxon>
        <taxon>Micromonosporales</taxon>
        <taxon>Micromonosporaceae</taxon>
        <taxon>Catenuloplanes</taxon>
    </lineage>
</organism>
<gene>
    <name evidence="3" type="ORF">J2S43_004688</name>
</gene>
<evidence type="ECO:0000259" key="2">
    <source>
        <dbReference type="Pfam" id="PF22649"/>
    </source>
</evidence>
<dbReference type="Pfam" id="PF22649">
    <property type="entry name" value="Cgl0159"/>
    <property type="match status" value="1"/>
</dbReference>
<dbReference type="InterPro" id="IPR013785">
    <property type="entry name" value="Aldolase_TIM"/>
</dbReference>
<comment type="caution">
    <text evidence="3">The sequence shown here is derived from an EMBL/GenBank/DDBJ whole genome shotgun (WGS) entry which is preliminary data.</text>
</comment>
<keyword evidence="4" id="KW-1185">Reference proteome</keyword>
<dbReference type="Proteomes" id="UP001240984">
    <property type="component" value="Unassembled WGS sequence"/>
</dbReference>
<dbReference type="RefSeq" id="WP_306832550.1">
    <property type="nucleotide sequence ID" value="NZ_JAUSRA010000001.1"/>
</dbReference>
<reference evidence="3 4" key="1">
    <citation type="submission" date="2023-07" db="EMBL/GenBank/DDBJ databases">
        <title>Sequencing the genomes of 1000 actinobacteria strains.</title>
        <authorList>
            <person name="Klenk H.-P."/>
        </authorList>
    </citation>
    <scope>NUCLEOTIDE SEQUENCE [LARGE SCALE GENOMIC DNA]</scope>
    <source>
        <strain evidence="3 4">DSM 44710</strain>
    </source>
</reference>
<feature type="region of interest" description="Disordered" evidence="1">
    <location>
        <begin position="35"/>
        <end position="86"/>
    </location>
</feature>
<dbReference type="EMBL" id="JAUSRA010000001">
    <property type="protein sequence ID" value="MDP9796176.1"/>
    <property type="molecule type" value="Genomic_DNA"/>
</dbReference>
<dbReference type="InterPro" id="IPR054574">
    <property type="entry name" value="Cgl0159_dom"/>
</dbReference>
<proteinExistence type="predicted"/>
<feature type="compositionally biased region" description="Basic and acidic residues" evidence="1">
    <location>
        <begin position="39"/>
        <end position="68"/>
    </location>
</feature>
<protein>
    <recommendedName>
        <fullName evidence="2">Cgl0159-like domain-containing protein</fullName>
    </recommendedName>
</protein>